<name>A0A7J6QAT1_PEROL</name>
<comment type="caution">
    <text evidence="2">The sequence shown here is derived from an EMBL/GenBank/DDBJ whole genome shotgun (WGS) entry which is preliminary data.</text>
</comment>
<feature type="transmembrane region" description="Helical" evidence="1">
    <location>
        <begin position="127"/>
        <end position="146"/>
    </location>
</feature>
<evidence type="ECO:0000256" key="1">
    <source>
        <dbReference type="SAM" id="Phobius"/>
    </source>
</evidence>
<proteinExistence type="predicted"/>
<dbReference type="Proteomes" id="UP000574390">
    <property type="component" value="Unassembled WGS sequence"/>
</dbReference>
<sequence length="701" mass="77556">MGLIFQLRNSGLVQRVVDTARGCEEMALLRRRALYDLAMAKYKTDSLYRYDPSINDLPNSEGAINKPSHGISYYILRSCFLKDFELNREALCRELAGYTIDGPHGCLSIDHTRRVCRRIVGTNGFSGGYIVALLNGMGLVLNIIIVSSTATSQLKLLFSEMKGRISVPADGSLTIYTDNACCGGPSETLKDIVASGCGVPRELIKTRLDGLHGCMRLVRVCDPHSPLYCRLAKDIGSAMYMVSEGDLQALRAKRLQRGQSAPPSKEELRRAVRRRIPSPPILRLRLLKVAHTYYRLDQETEKQRRDGKDELAPRCLLTKAFWSNLNGLLRHVDHSCLSDDTLTNSTGESGIYVRDRHGGLVCRRGTSKSEARHSALLRDFFSLSRLGAPYADAKLLWRVIYSNRSLLHELTGARPIPVPYSAREVHWACGDPSAIDIVLGDSPITFGSRYLQALDHDAFSSVFHQWCEEDDKKLSEGSGVFNDPIESDVDADEGTDLMDLHHQVANFEDIDLTPGFAGITADGGFEDDEEFMALTSSPHLKKKHLQIRGVRSQMLAVPLDGWSSLVRQMILDIISSMQPTNHIRAEDVLKRYDKMLLGEIDTALTNGVESMPLHRISLNDLKVYLAKLRNFEAASANTIAGMEAFSSMHASLGADTVPIPVAHPAVVQRSGSPPPPGPKPVVASDLIQDQLLRQGESKKKP</sequence>
<keyword evidence="1" id="KW-0472">Membrane</keyword>
<gene>
    <name evidence="2" type="ORF">FOZ62_024322</name>
</gene>
<accession>A0A7J6QAT1</accession>
<dbReference type="EMBL" id="JABANM010031019">
    <property type="protein sequence ID" value="KAF4705292.1"/>
    <property type="molecule type" value="Genomic_DNA"/>
</dbReference>
<keyword evidence="1" id="KW-1133">Transmembrane helix</keyword>
<evidence type="ECO:0000313" key="2">
    <source>
        <dbReference type="EMBL" id="KAF4705292.1"/>
    </source>
</evidence>
<evidence type="ECO:0000313" key="3">
    <source>
        <dbReference type="Proteomes" id="UP000574390"/>
    </source>
</evidence>
<feature type="non-terminal residue" evidence="2">
    <location>
        <position position="701"/>
    </location>
</feature>
<reference evidence="2 3" key="1">
    <citation type="submission" date="2020-04" db="EMBL/GenBank/DDBJ databases">
        <title>Perkinsus olseni comparative genomics.</title>
        <authorList>
            <person name="Bogema D.R."/>
        </authorList>
    </citation>
    <scope>NUCLEOTIDE SEQUENCE [LARGE SCALE GENOMIC DNA]</scope>
    <source>
        <strain evidence="2">ATCC PRA-205</strain>
    </source>
</reference>
<keyword evidence="1" id="KW-0812">Transmembrane</keyword>
<organism evidence="2 3">
    <name type="scientific">Perkinsus olseni</name>
    <name type="common">Perkinsus atlanticus</name>
    <dbReference type="NCBI Taxonomy" id="32597"/>
    <lineage>
        <taxon>Eukaryota</taxon>
        <taxon>Sar</taxon>
        <taxon>Alveolata</taxon>
        <taxon>Perkinsozoa</taxon>
        <taxon>Perkinsea</taxon>
        <taxon>Perkinsida</taxon>
        <taxon>Perkinsidae</taxon>
        <taxon>Perkinsus</taxon>
    </lineage>
</organism>
<dbReference type="AlphaFoldDB" id="A0A7J6QAT1"/>
<protein>
    <submittedName>
        <fullName evidence="2">Uncharacterized protein</fullName>
    </submittedName>
</protein>